<feature type="transmembrane region" description="Helical" evidence="8">
    <location>
        <begin position="216"/>
        <end position="235"/>
    </location>
</feature>
<evidence type="ECO:0000256" key="8">
    <source>
        <dbReference type="SAM" id="Phobius"/>
    </source>
</evidence>
<feature type="transmembrane region" description="Helical" evidence="8">
    <location>
        <begin position="136"/>
        <end position="161"/>
    </location>
</feature>
<dbReference type="InterPro" id="IPR003342">
    <property type="entry name" value="ArnT-like_N"/>
</dbReference>
<feature type="transmembrane region" description="Helical" evidence="8">
    <location>
        <begin position="173"/>
        <end position="204"/>
    </location>
</feature>
<dbReference type="PANTHER" id="PTHR33908">
    <property type="entry name" value="MANNOSYLTRANSFERASE YKCB-RELATED"/>
    <property type="match status" value="1"/>
</dbReference>
<keyword evidence="5 8" id="KW-0812">Transmembrane</keyword>
<feature type="transmembrane region" description="Helical" evidence="8">
    <location>
        <begin position="440"/>
        <end position="457"/>
    </location>
</feature>
<keyword evidence="4 11" id="KW-0808">Transferase</keyword>
<feature type="domain" description="ArnT-like N-terminal" evidence="9">
    <location>
        <begin position="40"/>
        <end position="247"/>
    </location>
</feature>
<evidence type="ECO:0000259" key="9">
    <source>
        <dbReference type="Pfam" id="PF02366"/>
    </source>
</evidence>
<dbReference type="GO" id="GO:0010041">
    <property type="term" value="P:response to iron(III) ion"/>
    <property type="evidence" value="ECO:0007669"/>
    <property type="project" value="TreeGrafter"/>
</dbReference>
<dbReference type="EC" id="2.4.1.109" evidence="11"/>
<dbReference type="InterPro" id="IPR040845">
    <property type="entry name" value="Arnt_C"/>
</dbReference>
<keyword evidence="7 8" id="KW-0472">Membrane</keyword>
<keyword evidence="3 11" id="KW-0328">Glycosyltransferase</keyword>
<feature type="transmembrane region" description="Helical" evidence="8">
    <location>
        <begin position="95"/>
        <end position="116"/>
    </location>
</feature>
<organism evidence="11">
    <name type="scientific">uncultured Desulfobacterium sp</name>
    <dbReference type="NCBI Taxonomy" id="201089"/>
    <lineage>
        <taxon>Bacteria</taxon>
        <taxon>Pseudomonadati</taxon>
        <taxon>Thermodesulfobacteriota</taxon>
        <taxon>Desulfobacteria</taxon>
        <taxon>Desulfobacterales</taxon>
        <taxon>Desulfobacteriaceae</taxon>
        <taxon>Desulfobacterium</taxon>
        <taxon>environmental samples</taxon>
    </lineage>
</organism>
<dbReference type="GO" id="GO:0004169">
    <property type="term" value="F:dolichyl-phosphate-mannose-protein mannosyltransferase activity"/>
    <property type="evidence" value="ECO:0007669"/>
    <property type="project" value="UniProtKB-EC"/>
</dbReference>
<evidence type="ECO:0000256" key="4">
    <source>
        <dbReference type="ARBA" id="ARBA00022679"/>
    </source>
</evidence>
<feature type="transmembrane region" description="Helical" evidence="8">
    <location>
        <begin position="12"/>
        <end position="31"/>
    </location>
</feature>
<evidence type="ECO:0000256" key="2">
    <source>
        <dbReference type="ARBA" id="ARBA00022475"/>
    </source>
</evidence>
<protein>
    <submittedName>
        <fullName evidence="11">Dolichyl-phosphate-mannose-protein mannosyltransferase</fullName>
        <ecNumber evidence="11">2.4.1.109</ecNumber>
    </submittedName>
</protein>
<evidence type="ECO:0000256" key="6">
    <source>
        <dbReference type="ARBA" id="ARBA00022989"/>
    </source>
</evidence>
<gene>
    <name evidence="11" type="ORF">PITCH_A2030077</name>
</gene>
<sequence>MTSNLFIPANCRWATGICFILLLAVLMYFGFLGEYPLADPDEGRYAEIAREMLESGDFVTPHLNYVKYLEKPPLFYWLVAASIALLGEKELAVRAVPAVAGLLSVLLVISLGRRVLGRRIGLTAGWIYLTSLEPFVLARLPIIDMVFSLCLTATWGAWWLGYTTEAATTARRWYTLAWACLGLATMAKGLAAIVLTVVILLLFLSALRNLDAMGRMAWWPGPVIFAVIVAPWHFLVVQRNPEFWHFYIVVQHFARLSGEEHLKPFWFFPATLPLGMMFWGAFLFPVMVHAIRSGLDILKSPLTVSARTRENRQNPALSDQLADKRQSQAILFLVIWVIAVVGLFSLSKCKLLPYILPSYPALAILTARHFNGKELFGPATGWCLAITVVCIVGLIISLPYAARYQDTVPFSKIEALVFLNQCLLSAGCGLVILSIFRRRLALVSVGLILVLIMPTLGKSAGLITTHRKVSGLVKAMPDPLPADIKIAEWHTYDQSLSFYTRRRIILVDEVGELAHSDTSKDHTLFFLKGEDSLRSLASDGPLLVNMSHKYWSRIKKWGILFPVAANRTNLMVANKEFFSRTALEPWPEEALTSPPLLLLPRKARKG</sequence>
<accession>A0A445MWW8</accession>
<dbReference type="GO" id="GO:0016763">
    <property type="term" value="F:pentosyltransferase activity"/>
    <property type="evidence" value="ECO:0007669"/>
    <property type="project" value="TreeGrafter"/>
</dbReference>
<dbReference type="GO" id="GO:0005886">
    <property type="term" value="C:plasma membrane"/>
    <property type="evidence" value="ECO:0007669"/>
    <property type="project" value="UniProtKB-SubCell"/>
</dbReference>
<name>A0A445MWW8_9BACT</name>
<dbReference type="EMBL" id="OJIN01000117">
    <property type="protein sequence ID" value="SPD73933.1"/>
    <property type="molecule type" value="Genomic_DNA"/>
</dbReference>
<evidence type="ECO:0000256" key="1">
    <source>
        <dbReference type="ARBA" id="ARBA00004651"/>
    </source>
</evidence>
<evidence type="ECO:0000256" key="7">
    <source>
        <dbReference type="ARBA" id="ARBA00023136"/>
    </source>
</evidence>
<feature type="transmembrane region" description="Helical" evidence="8">
    <location>
        <begin position="329"/>
        <end position="346"/>
    </location>
</feature>
<dbReference type="AlphaFoldDB" id="A0A445MWW8"/>
<feature type="transmembrane region" description="Helical" evidence="8">
    <location>
        <begin position="265"/>
        <end position="291"/>
    </location>
</feature>
<reference evidence="11" key="1">
    <citation type="submission" date="2018-01" db="EMBL/GenBank/DDBJ databases">
        <authorList>
            <person name="Regsiter A."/>
            <person name="William W."/>
        </authorList>
    </citation>
    <scope>NUCLEOTIDE SEQUENCE</scope>
    <source>
        <strain evidence="11">TRIP AH-1</strain>
    </source>
</reference>
<dbReference type="Pfam" id="PF02366">
    <property type="entry name" value="PMT"/>
    <property type="match status" value="1"/>
</dbReference>
<evidence type="ECO:0000256" key="5">
    <source>
        <dbReference type="ARBA" id="ARBA00022692"/>
    </source>
</evidence>
<feature type="transmembrane region" description="Helical" evidence="8">
    <location>
        <begin position="413"/>
        <end position="433"/>
    </location>
</feature>
<evidence type="ECO:0000256" key="3">
    <source>
        <dbReference type="ARBA" id="ARBA00022676"/>
    </source>
</evidence>
<dbReference type="Pfam" id="PF18583">
    <property type="entry name" value="Arnt_C"/>
    <property type="match status" value="1"/>
</dbReference>
<evidence type="ECO:0000313" key="11">
    <source>
        <dbReference type="EMBL" id="SPD73933.1"/>
    </source>
</evidence>
<feature type="domain" description="Aminoarabinose transferase C-terminal" evidence="10">
    <location>
        <begin position="473"/>
        <end position="565"/>
    </location>
</feature>
<dbReference type="GO" id="GO:0009103">
    <property type="term" value="P:lipopolysaccharide biosynthetic process"/>
    <property type="evidence" value="ECO:0007669"/>
    <property type="project" value="UniProtKB-ARBA"/>
</dbReference>
<comment type="subcellular location">
    <subcellularLocation>
        <location evidence="1">Cell membrane</location>
        <topology evidence="1">Multi-pass membrane protein</topology>
    </subcellularLocation>
</comment>
<feature type="transmembrane region" description="Helical" evidence="8">
    <location>
        <begin position="382"/>
        <end position="401"/>
    </location>
</feature>
<dbReference type="InterPro" id="IPR050297">
    <property type="entry name" value="LipidA_mod_glycosyltrf_83"/>
</dbReference>
<proteinExistence type="predicted"/>
<keyword evidence="6 8" id="KW-1133">Transmembrane helix</keyword>
<dbReference type="PANTHER" id="PTHR33908:SF3">
    <property type="entry name" value="UNDECAPRENYL PHOSPHATE-ALPHA-4-AMINO-4-DEOXY-L-ARABINOSE ARABINOSYL TRANSFERASE"/>
    <property type="match status" value="1"/>
</dbReference>
<keyword evidence="2" id="KW-1003">Cell membrane</keyword>
<evidence type="ECO:0000259" key="10">
    <source>
        <dbReference type="Pfam" id="PF18583"/>
    </source>
</evidence>